<dbReference type="GO" id="GO:0016831">
    <property type="term" value="F:carboxy-lyase activity"/>
    <property type="evidence" value="ECO:0007669"/>
    <property type="project" value="InterPro"/>
</dbReference>
<name>A0A857KKZ2_9ACTN</name>
<dbReference type="SUPFAM" id="SSF51556">
    <property type="entry name" value="Metallo-dependent hydrolases"/>
    <property type="match status" value="1"/>
</dbReference>
<dbReference type="AlphaFoldDB" id="A0A857KKZ2"/>
<dbReference type="InterPro" id="IPR032465">
    <property type="entry name" value="ACMSD"/>
</dbReference>
<dbReference type="PANTHER" id="PTHR21240">
    <property type="entry name" value="2-AMINO-3-CARBOXYLMUCONATE-6-SEMIALDEHYDE DECARBOXYLASE"/>
    <property type="match status" value="1"/>
</dbReference>
<dbReference type="EMBL" id="CP045810">
    <property type="protein sequence ID" value="QHN40199.1"/>
    <property type="molecule type" value="Genomic_DNA"/>
</dbReference>
<organism evidence="1">
    <name type="scientific">Gordonia amarae</name>
    <dbReference type="NCBI Taxonomy" id="36821"/>
    <lineage>
        <taxon>Bacteria</taxon>
        <taxon>Bacillati</taxon>
        <taxon>Actinomycetota</taxon>
        <taxon>Actinomycetes</taxon>
        <taxon>Mycobacteriales</taxon>
        <taxon>Gordoniaceae</taxon>
        <taxon>Gordonia</taxon>
    </lineage>
</organism>
<dbReference type="Pfam" id="PF04909">
    <property type="entry name" value="Amidohydro_2"/>
    <property type="match status" value="1"/>
</dbReference>
<dbReference type="InterPro" id="IPR032466">
    <property type="entry name" value="Metal_Hydrolase"/>
</dbReference>
<dbReference type="GO" id="GO:0019748">
    <property type="term" value="P:secondary metabolic process"/>
    <property type="evidence" value="ECO:0007669"/>
    <property type="project" value="TreeGrafter"/>
</dbReference>
<protein>
    <submittedName>
        <fullName evidence="1">Amidohydrolase family protein</fullName>
    </submittedName>
</protein>
<sequence>MCTSAPQPFSPAEATSIRAFTDDLGLPGLIDVHTHFMPKQVLDKVWAYFDSAGPMIGREWPITYRTEENSRVAALRSFGVLGYSSMIYPHKPGMAQWLNGWAIDFAASHPDCLQTATFYPEPDAPGYVADAIAAGARIFKSHIQVGDYPPDDPLLDPVWKQIDDAQIPVVIHCGSGPAPGTYTGPEPIRRLLGRFPSLPLIIAHMGMPEYADFLDLTERYDNVHLDTTMAFTDFSEQLAPFPRELRGQLRDLGHKVLFGSDFPNIPYPYRHSLDACARLDLGVDWLRAVCFDNASHLFGIKHR</sequence>
<gene>
    <name evidence="1" type="ORF">GII30_14525</name>
</gene>
<dbReference type="InterPro" id="IPR006680">
    <property type="entry name" value="Amidohydro-rel"/>
</dbReference>
<reference evidence="1" key="1">
    <citation type="journal article" date="2021" name="Nat. Microbiol.">
        <title>Cocultivation of an ultrasmall environmental parasitic bacterium with lytic ability against bacteria associated with wastewater foams.</title>
        <authorList>
            <person name="Batinovic S."/>
            <person name="Rose J.J.A."/>
            <person name="Ratcliffe J."/>
            <person name="Seviour R.J."/>
            <person name="Petrovski S."/>
        </authorList>
    </citation>
    <scope>NUCLEOTIDE SEQUENCE</scope>
    <source>
        <strain evidence="1">CON44</strain>
    </source>
</reference>
<accession>A0A857KKZ2</accession>
<dbReference type="PANTHER" id="PTHR21240:SF28">
    <property type="entry name" value="ISO-OROTATE DECARBOXYLASE (EUROFUNG)"/>
    <property type="match status" value="1"/>
</dbReference>
<evidence type="ECO:0000313" key="1">
    <source>
        <dbReference type="EMBL" id="QHN40199.1"/>
    </source>
</evidence>
<dbReference type="GO" id="GO:0016787">
    <property type="term" value="F:hydrolase activity"/>
    <property type="evidence" value="ECO:0007669"/>
    <property type="project" value="InterPro"/>
</dbReference>
<proteinExistence type="predicted"/>
<dbReference type="RefSeq" id="WP_005186974.1">
    <property type="nucleotide sequence ID" value="NZ_CP045804.1"/>
</dbReference>
<dbReference type="Gene3D" id="3.20.20.140">
    <property type="entry name" value="Metal-dependent hydrolases"/>
    <property type="match status" value="1"/>
</dbReference>
<dbReference type="CDD" id="cd01292">
    <property type="entry name" value="metallo-dependent_hydrolases"/>
    <property type="match status" value="1"/>
</dbReference>
<dbReference type="GO" id="GO:0005737">
    <property type="term" value="C:cytoplasm"/>
    <property type="evidence" value="ECO:0007669"/>
    <property type="project" value="TreeGrafter"/>
</dbReference>